<dbReference type="GO" id="GO:0050346">
    <property type="term" value="F:trans-L-3-hydroxyproline dehydratase activity"/>
    <property type="evidence" value="ECO:0007669"/>
    <property type="project" value="UniProtKB-EC"/>
</dbReference>
<evidence type="ECO:0000256" key="1">
    <source>
        <dbReference type="ARBA" id="ARBA00007529"/>
    </source>
</evidence>
<dbReference type="Pfam" id="PF05544">
    <property type="entry name" value="Pro_racemase"/>
    <property type="match status" value="1"/>
</dbReference>
<dbReference type="Gene3D" id="3.10.310.10">
    <property type="entry name" value="Diaminopimelate Epimerase, Chain A, domain 1"/>
    <property type="match status" value="2"/>
</dbReference>
<gene>
    <name evidence="2" type="ORF">SDC9_106741</name>
</gene>
<dbReference type="InterPro" id="IPR008794">
    <property type="entry name" value="Pro_racemase_fam"/>
</dbReference>
<sequence>MIGINESYCQKSIYGGKFTASVLREIDLNGINAIIPRVSCSDVHITGFNHLIVEEDDRLKNGFISW</sequence>
<organism evidence="2">
    <name type="scientific">bioreactor metagenome</name>
    <dbReference type="NCBI Taxonomy" id="1076179"/>
    <lineage>
        <taxon>unclassified sequences</taxon>
        <taxon>metagenomes</taxon>
        <taxon>ecological metagenomes</taxon>
    </lineage>
</organism>
<name>A0A645B393_9ZZZZ</name>
<dbReference type="SUPFAM" id="SSF54506">
    <property type="entry name" value="Diaminopimelate epimerase-like"/>
    <property type="match status" value="1"/>
</dbReference>
<evidence type="ECO:0000313" key="2">
    <source>
        <dbReference type="EMBL" id="MPM59895.1"/>
    </source>
</evidence>
<protein>
    <submittedName>
        <fullName evidence="2">Trans-3-hydroxy-L-proline dehydratase</fullName>
        <ecNumber evidence="2">4.2.1.77</ecNumber>
    </submittedName>
</protein>
<reference evidence="2" key="1">
    <citation type="submission" date="2019-08" db="EMBL/GenBank/DDBJ databases">
        <authorList>
            <person name="Kucharzyk K."/>
            <person name="Murdoch R.W."/>
            <person name="Higgins S."/>
            <person name="Loffler F."/>
        </authorList>
    </citation>
    <scope>NUCLEOTIDE SEQUENCE</scope>
</reference>
<dbReference type="EC" id="4.2.1.77" evidence="2"/>
<dbReference type="AlphaFoldDB" id="A0A645B393"/>
<dbReference type="EMBL" id="VSSQ01017509">
    <property type="protein sequence ID" value="MPM59895.1"/>
    <property type="molecule type" value="Genomic_DNA"/>
</dbReference>
<proteinExistence type="inferred from homology"/>
<comment type="caution">
    <text evidence="2">The sequence shown here is derived from an EMBL/GenBank/DDBJ whole genome shotgun (WGS) entry which is preliminary data.</text>
</comment>
<comment type="similarity">
    <text evidence="1">Belongs to the proline racemase family.</text>
</comment>
<accession>A0A645B393</accession>
<keyword evidence="2" id="KW-0456">Lyase</keyword>